<evidence type="ECO:0000256" key="2">
    <source>
        <dbReference type="ARBA" id="ARBA00022737"/>
    </source>
</evidence>
<dbReference type="GO" id="GO:0006355">
    <property type="term" value="P:regulation of DNA-templated transcription"/>
    <property type="evidence" value="ECO:0000318"/>
    <property type="project" value="GO_Central"/>
</dbReference>
<keyword evidence="5" id="KW-0010">Activator</keyword>
<dbReference type="RefSeq" id="XP_056694294.1">
    <property type="nucleotide sequence ID" value="XM_056838316.1"/>
</dbReference>
<dbReference type="InterPro" id="IPR017930">
    <property type="entry name" value="Myb_dom"/>
</dbReference>
<gene>
    <name evidence="11 12" type="primary">LOC110782299</name>
</gene>
<keyword evidence="10" id="KW-1185">Reference proteome</keyword>
<keyword evidence="2" id="KW-0677">Repeat</keyword>
<evidence type="ECO:0000256" key="4">
    <source>
        <dbReference type="ARBA" id="ARBA00023125"/>
    </source>
</evidence>
<feature type="domain" description="HTH myb-type" evidence="9">
    <location>
        <begin position="10"/>
        <end position="62"/>
    </location>
</feature>
<feature type="domain" description="Myb-like" evidence="8">
    <location>
        <begin position="63"/>
        <end position="113"/>
    </location>
</feature>
<dbReference type="OrthoDB" id="2143914at2759"/>
<dbReference type="FunFam" id="1.10.10.60:FF:000371">
    <property type="entry name" value="MYB transcription factor"/>
    <property type="match status" value="1"/>
</dbReference>
<evidence type="ECO:0000313" key="11">
    <source>
        <dbReference type="RefSeq" id="XP_021842113.1"/>
    </source>
</evidence>
<feature type="domain" description="HTH myb-type" evidence="9">
    <location>
        <begin position="63"/>
        <end position="117"/>
    </location>
</feature>
<feature type="domain" description="Myb-like" evidence="8">
    <location>
        <begin position="10"/>
        <end position="62"/>
    </location>
</feature>
<dbReference type="SUPFAM" id="SSF46689">
    <property type="entry name" value="Homeodomain-like"/>
    <property type="match status" value="1"/>
</dbReference>
<evidence type="ECO:0000256" key="5">
    <source>
        <dbReference type="ARBA" id="ARBA00023159"/>
    </source>
</evidence>
<dbReference type="PANTHER" id="PTHR47997">
    <property type="entry name" value="MYB DOMAIN PROTEIN 55"/>
    <property type="match status" value="1"/>
</dbReference>
<dbReference type="GO" id="GO:0005634">
    <property type="term" value="C:nucleus"/>
    <property type="evidence" value="ECO:0000318"/>
    <property type="project" value="GO_Central"/>
</dbReference>
<dbReference type="Proteomes" id="UP000813463">
    <property type="component" value="Chromosome 3"/>
</dbReference>
<name>A0A9R0I3U7_SPIOL</name>
<organism evidence="10 11">
    <name type="scientific">Spinacia oleracea</name>
    <name type="common">Spinach</name>
    <dbReference type="NCBI Taxonomy" id="3562"/>
    <lineage>
        <taxon>Eukaryota</taxon>
        <taxon>Viridiplantae</taxon>
        <taxon>Streptophyta</taxon>
        <taxon>Embryophyta</taxon>
        <taxon>Tracheophyta</taxon>
        <taxon>Spermatophyta</taxon>
        <taxon>Magnoliopsida</taxon>
        <taxon>eudicotyledons</taxon>
        <taxon>Gunneridae</taxon>
        <taxon>Pentapetalae</taxon>
        <taxon>Caryophyllales</taxon>
        <taxon>Chenopodiaceae</taxon>
        <taxon>Chenopodioideae</taxon>
        <taxon>Anserineae</taxon>
        <taxon>Spinacia</taxon>
    </lineage>
</organism>
<dbReference type="GO" id="GO:0000976">
    <property type="term" value="F:transcription cis-regulatory region binding"/>
    <property type="evidence" value="ECO:0000318"/>
    <property type="project" value="GO_Central"/>
</dbReference>
<dbReference type="Pfam" id="PF00249">
    <property type="entry name" value="Myb_DNA-binding"/>
    <property type="match status" value="2"/>
</dbReference>
<evidence type="ECO:0000313" key="10">
    <source>
        <dbReference type="Proteomes" id="UP000813463"/>
    </source>
</evidence>
<dbReference type="PROSITE" id="PS51294">
    <property type="entry name" value="HTH_MYB"/>
    <property type="match status" value="2"/>
</dbReference>
<dbReference type="PANTHER" id="PTHR47997:SF11">
    <property type="entry name" value="TRANSCRIPTION FACTOR LAF1"/>
    <property type="match status" value="1"/>
</dbReference>
<keyword evidence="3" id="KW-0805">Transcription regulation</keyword>
<dbReference type="KEGG" id="soe:110782299"/>
<dbReference type="SMR" id="A0A9R0I3U7"/>
<dbReference type="Gene3D" id="1.10.10.60">
    <property type="entry name" value="Homeodomain-like"/>
    <property type="match status" value="2"/>
</dbReference>
<evidence type="ECO:0000259" key="8">
    <source>
        <dbReference type="PROSITE" id="PS50090"/>
    </source>
</evidence>
<dbReference type="SMART" id="SM00717">
    <property type="entry name" value="SANT"/>
    <property type="match status" value="2"/>
</dbReference>
<dbReference type="InterPro" id="IPR009057">
    <property type="entry name" value="Homeodomain-like_sf"/>
</dbReference>
<dbReference type="RefSeq" id="XP_021842113.1">
    <property type="nucleotide sequence ID" value="XM_021986421.1"/>
</dbReference>
<proteinExistence type="predicted"/>
<dbReference type="InterPro" id="IPR051953">
    <property type="entry name" value="Plant_SW-associated_TFs"/>
</dbReference>
<reference evidence="11" key="2">
    <citation type="submission" date="2025-04" db="UniProtKB">
        <authorList>
            <consortium name="RefSeq"/>
        </authorList>
    </citation>
    <scope>IDENTIFICATION</scope>
    <source>
        <tissue evidence="12">Leaf</tissue>
    </source>
</reference>
<keyword evidence="4" id="KW-0238">DNA-binding</keyword>
<dbReference type="PROSITE" id="PS50090">
    <property type="entry name" value="MYB_LIKE"/>
    <property type="match status" value="2"/>
</dbReference>
<sequence length="269" mass="30732">MGFKPSQKPTKKHKKGLWSPEEDQRLKDYIIQHGIGCWSSVPLNAGLQRNGKSCRLRWINYLRPGLKRGMFSSQEEEMILTLHQTLGNKWSLIAKHLPGRTDNEIKNYWHSYLKKRSEKSEDNKLAINISNTEEIDSFMNQTTKTSKIELDFHERTEAEQVQEQEHESILPRLVFADWLPNNYSGMQNNSLCFTAAEKQQGDFMVDFGYNEGGSSSSIDKFSQEIVGDVVMQKSMLDLPLGSSNNFMDFSAVDGVYSSGFFMSNSGIYS</sequence>
<dbReference type="GO" id="GO:0045893">
    <property type="term" value="P:positive regulation of DNA-templated transcription"/>
    <property type="evidence" value="ECO:0007669"/>
    <property type="project" value="UniProtKB-ARBA"/>
</dbReference>
<protein>
    <submittedName>
        <fullName evidence="11 12">Transcription factor LAF1</fullName>
    </submittedName>
</protein>
<dbReference type="AlphaFoldDB" id="A0A9R0I3U7"/>
<evidence type="ECO:0000256" key="3">
    <source>
        <dbReference type="ARBA" id="ARBA00023015"/>
    </source>
</evidence>
<evidence type="ECO:0000259" key="9">
    <source>
        <dbReference type="PROSITE" id="PS51294"/>
    </source>
</evidence>
<evidence type="ECO:0000256" key="6">
    <source>
        <dbReference type="ARBA" id="ARBA00023163"/>
    </source>
</evidence>
<dbReference type="CDD" id="cd00167">
    <property type="entry name" value="SANT"/>
    <property type="match status" value="2"/>
</dbReference>
<dbReference type="GeneID" id="110782299"/>
<reference evidence="10" key="1">
    <citation type="journal article" date="2021" name="Nat. Commun.">
        <title>Genomic analyses provide insights into spinach domestication and the genetic basis of agronomic traits.</title>
        <authorList>
            <person name="Cai X."/>
            <person name="Sun X."/>
            <person name="Xu C."/>
            <person name="Sun H."/>
            <person name="Wang X."/>
            <person name="Ge C."/>
            <person name="Zhang Z."/>
            <person name="Wang Q."/>
            <person name="Fei Z."/>
            <person name="Jiao C."/>
            <person name="Wang Q."/>
        </authorList>
    </citation>
    <scope>NUCLEOTIDE SEQUENCE [LARGE SCALE GENOMIC DNA]</scope>
    <source>
        <strain evidence="10">cv. Varoflay</strain>
    </source>
</reference>
<dbReference type="FunFam" id="1.10.10.60:FF:000077">
    <property type="entry name" value="MYB transcription factor"/>
    <property type="match status" value="1"/>
</dbReference>
<dbReference type="InterPro" id="IPR001005">
    <property type="entry name" value="SANT/Myb"/>
</dbReference>
<keyword evidence="7" id="KW-0539">Nucleus</keyword>
<comment type="subcellular location">
    <subcellularLocation>
        <location evidence="1">Nucleus</location>
    </subcellularLocation>
</comment>
<evidence type="ECO:0000313" key="12">
    <source>
        <dbReference type="RefSeq" id="XP_056694294.1"/>
    </source>
</evidence>
<keyword evidence="6" id="KW-0804">Transcription</keyword>
<evidence type="ECO:0000256" key="1">
    <source>
        <dbReference type="ARBA" id="ARBA00004123"/>
    </source>
</evidence>
<evidence type="ECO:0000256" key="7">
    <source>
        <dbReference type="ARBA" id="ARBA00023242"/>
    </source>
</evidence>
<accession>A0A9R0I3U7</accession>